<dbReference type="InterPro" id="IPR036518">
    <property type="entry name" value="CobE/GbiG_C_sf"/>
</dbReference>
<dbReference type="GO" id="GO:0009236">
    <property type="term" value="P:cobalamin biosynthetic process"/>
    <property type="evidence" value="ECO:0007669"/>
    <property type="project" value="InterPro"/>
</dbReference>
<proteinExistence type="predicted"/>
<name>A0A074JSS9_9RHOB</name>
<accession>A0A074JSS9</accession>
<comment type="caution">
    <text evidence="2">The sequence shown here is derived from an EMBL/GenBank/DDBJ whole genome shotgun (WGS) entry which is preliminary data.</text>
</comment>
<dbReference type="Proteomes" id="UP000027471">
    <property type="component" value="Unassembled WGS sequence"/>
</dbReference>
<dbReference type="InterPro" id="IPR002750">
    <property type="entry name" value="CobE/GbiG_C"/>
</dbReference>
<gene>
    <name evidence="2" type="ORF">DT23_12785</name>
</gene>
<protein>
    <recommendedName>
        <fullName evidence="1">CobE/GbiG C-terminal domain-containing protein</fullName>
    </recommendedName>
</protein>
<reference evidence="2 3" key="1">
    <citation type="journal article" date="2015" name="Antonie Van Leeuwenhoek">
        <title>Thioclava indica sp. nov., isolated from surface seawater of the Indian Ocean.</title>
        <authorList>
            <person name="Liu Y."/>
            <person name="Lai Q."/>
            <person name="Du J."/>
            <person name="Xu H."/>
            <person name="Jiang L."/>
            <person name="Shao Z."/>
        </authorList>
    </citation>
    <scope>NUCLEOTIDE SEQUENCE [LARGE SCALE GENOMIC DNA]</scope>
    <source>
        <strain evidence="2 3">DT23-4</strain>
    </source>
</reference>
<dbReference type="eggNOG" id="ENOG5032Q4J">
    <property type="taxonomic scope" value="Bacteria"/>
</dbReference>
<evidence type="ECO:0000259" key="1">
    <source>
        <dbReference type="Pfam" id="PF01890"/>
    </source>
</evidence>
<dbReference type="Gene3D" id="3.30.420.180">
    <property type="entry name" value="CobE/GbiG C-terminal domain"/>
    <property type="match status" value="1"/>
</dbReference>
<dbReference type="AlphaFoldDB" id="A0A074JSS9"/>
<feature type="domain" description="CobE/GbiG C-terminal" evidence="1">
    <location>
        <begin position="3"/>
        <end position="105"/>
    </location>
</feature>
<keyword evidence="3" id="KW-1185">Reference proteome</keyword>
<dbReference type="SUPFAM" id="SSF159664">
    <property type="entry name" value="CobE/GbiG C-terminal domain-like"/>
    <property type="match status" value="1"/>
</dbReference>
<dbReference type="Pfam" id="PF01890">
    <property type="entry name" value="CbiG_C"/>
    <property type="match status" value="1"/>
</dbReference>
<evidence type="ECO:0000313" key="2">
    <source>
        <dbReference type="EMBL" id="KEO60711.1"/>
    </source>
</evidence>
<dbReference type="EMBL" id="AUNB01000016">
    <property type="protein sequence ID" value="KEO60711.1"/>
    <property type="molecule type" value="Genomic_DNA"/>
</dbReference>
<dbReference type="STRING" id="1353528.DT23_12785"/>
<organism evidence="2 3">
    <name type="scientific">Thioclava indica</name>
    <dbReference type="NCBI Taxonomy" id="1353528"/>
    <lineage>
        <taxon>Bacteria</taxon>
        <taxon>Pseudomonadati</taxon>
        <taxon>Pseudomonadota</taxon>
        <taxon>Alphaproteobacteria</taxon>
        <taxon>Rhodobacterales</taxon>
        <taxon>Paracoccaceae</taxon>
        <taxon>Thioclava</taxon>
    </lineage>
</organism>
<sequence length="110" mass="10800">MTVVGLGFRSKVTPEALLQALAQVGPFDAIATAAAKARALTALLPEALVIGVDVAGVPTPTQSQAALAAYDTGSVAEAAALCAAGPGARLCQTRRIIGGVSIAVAQGETT</sequence>
<evidence type="ECO:0000313" key="3">
    <source>
        <dbReference type="Proteomes" id="UP000027471"/>
    </source>
</evidence>